<organism evidence="1">
    <name type="scientific">marine metagenome</name>
    <dbReference type="NCBI Taxonomy" id="408172"/>
    <lineage>
        <taxon>unclassified sequences</taxon>
        <taxon>metagenomes</taxon>
        <taxon>ecological metagenomes</taxon>
    </lineage>
</organism>
<protein>
    <submittedName>
        <fullName evidence="1">Uncharacterized protein</fullName>
    </submittedName>
</protein>
<reference evidence="1" key="1">
    <citation type="submission" date="2018-05" db="EMBL/GenBank/DDBJ databases">
        <authorList>
            <person name="Lanie J.A."/>
            <person name="Ng W.-L."/>
            <person name="Kazmierczak K.M."/>
            <person name="Andrzejewski T.M."/>
            <person name="Davidsen T.M."/>
            <person name="Wayne K.J."/>
            <person name="Tettelin H."/>
            <person name="Glass J.I."/>
            <person name="Rusch D."/>
            <person name="Podicherti R."/>
            <person name="Tsui H.-C.T."/>
            <person name="Winkler M.E."/>
        </authorList>
    </citation>
    <scope>NUCLEOTIDE SEQUENCE</scope>
</reference>
<proteinExistence type="predicted"/>
<name>A0A382GP92_9ZZZZ</name>
<sequence>MTMLWGGRTLDVGSIAKAIAGIFSDAVITSQFT</sequence>
<dbReference type="AlphaFoldDB" id="A0A382GP92"/>
<dbReference type="EMBL" id="UINC01056412">
    <property type="protein sequence ID" value="SVB76413.1"/>
    <property type="molecule type" value="Genomic_DNA"/>
</dbReference>
<evidence type="ECO:0000313" key="1">
    <source>
        <dbReference type="EMBL" id="SVB76413.1"/>
    </source>
</evidence>
<accession>A0A382GP92</accession>
<gene>
    <name evidence="1" type="ORF">METZ01_LOCUS229267</name>
</gene>